<dbReference type="Proteomes" id="UP000499080">
    <property type="component" value="Unassembled WGS sequence"/>
</dbReference>
<accession>A0A4Y2SRR9</accession>
<proteinExistence type="predicted"/>
<reference evidence="2 3" key="1">
    <citation type="journal article" date="2019" name="Sci. Rep.">
        <title>Orb-weaving spider Araneus ventricosus genome elucidates the spidroin gene catalogue.</title>
        <authorList>
            <person name="Kono N."/>
            <person name="Nakamura H."/>
            <person name="Ohtoshi R."/>
            <person name="Moran D.A.P."/>
            <person name="Shinohara A."/>
            <person name="Yoshida Y."/>
            <person name="Fujiwara M."/>
            <person name="Mori M."/>
            <person name="Tomita M."/>
            <person name="Arakawa K."/>
        </authorList>
    </citation>
    <scope>NUCLEOTIDE SEQUENCE [LARGE SCALE GENOMIC DNA]</scope>
</reference>
<keyword evidence="1" id="KW-0812">Transmembrane</keyword>
<dbReference type="AlphaFoldDB" id="A0A4Y2SRR9"/>
<sequence length="76" mass="8268">IQKMTERGIFSVTEKEFSLGAEACTLGPTGQRPVNIGDLLGPFCILLLASLFGFLILGMEVIGSKVKRNIKTQDVR</sequence>
<evidence type="ECO:0000313" key="3">
    <source>
        <dbReference type="Proteomes" id="UP000499080"/>
    </source>
</evidence>
<protein>
    <submittedName>
        <fullName evidence="2">Uncharacterized protein</fullName>
    </submittedName>
</protein>
<keyword evidence="3" id="KW-1185">Reference proteome</keyword>
<gene>
    <name evidence="2" type="ORF">AVEN_217013_1</name>
</gene>
<comment type="caution">
    <text evidence="2">The sequence shown here is derived from an EMBL/GenBank/DDBJ whole genome shotgun (WGS) entry which is preliminary data.</text>
</comment>
<evidence type="ECO:0000313" key="2">
    <source>
        <dbReference type="EMBL" id="GBN90601.1"/>
    </source>
</evidence>
<organism evidence="2 3">
    <name type="scientific">Araneus ventricosus</name>
    <name type="common">Orbweaver spider</name>
    <name type="synonym">Epeira ventricosa</name>
    <dbReference type="NCBI Taxonomy" id="182803"/>
    <lineage>
        <taxon>Eukaryota</taxon>
        <taxon>Metazoa</taxon>
        <taxon>Ecdysozoa</taxon>
        <taxon>Arthropoda</taxon>
        <taxon>Chelicerata</taxon>
        <taxon>Arachnida</taxon>
        <taxon>Araneae</taxon>
        <taxon>Araneomorphae</taxon>
        <taxon>Entelegynae</taxon>
        <taxon>Araneoidea</taxon>
        <taxon>Araneidae</taxon>
        <taxon>Araneus</taxon>
    </lineage>
</organism>
<name>A0A4Y2SRR9_ARAVE</name>
<keyword evidence="1" id="KW-1133">Transmembrane helix</keyword>
<feature type="transmembrane region" description="Helical" evidence="1">
    <location>
        <begin position="39"/>
        <end position="62"/>
    </location>
</feature>
<dbReference type="EMBL" id="BGPR01023433">
    <property type="protein sequence ID" value="GBN90601.1"/>
    <property type="molecule type" value="Genomic_DNA"/>
</dbReference>
<evidence type="ECO:0000256" key="1">
    <source>
        <dbReference type="SAM" id="Phobius"/>
    </source>
</evidence>
<feature type="non-terminal residue" evidence="2">
    <location>
        <position position="1"/>
    </location>
</feature>
<keyword evidence="1" id="KW-0472">Membrane</keyword>